<evidence type="ECO:0000313" key="8">
    <source>
        <dbReference type="EMBL" id="RAK54804.1"/>
    </source>
</evidence>
<dbReference type="PANTHER" id="PTHR43133:SF63">
    <property type="entry name" value="RNA POLYMERASE SIGMA FACTOR FECI-RELATED"/>
    <property type="match status" value="1"/>
</dbReference>
<dbReference type="AlphaFoldDB" id="A0A328AN04"/>
<evidence type="ECO:0000256" key="4">
    <source>
        <dbReference type="ARBA" id="ARBA00023163"/>
    </source>
</evidence>
<name>A0A328AN04_9CAUL</name>
<dbReference type="Gene3D" id="1.10.1740.10">
    <property type="match status" value="1"/>
</dbReference>
<evidence type="ECO:0000256" key="1">
    <source>
        <dbReference type="ARBA" id="ARBA00010641"/>
    </source>
</evidence>
<dbReference type="Proteomes" id="UP000249254">
    <property type="component" value="Unassembled WGS sequence"/>
</dbReference>
<dbReference type="InterPro" id="IPR013249">
    <property type="entry name" value="RNA_pol_sigma70_r4_t2"/>
</dbReference>
<comment type="similarity">
    <text evidence="1">Belongs to the sigma-70 factor family. ECF subfamily.</text>
</comment>
<dbReference type="Gene3D" id="1.10.10.10">
    <property type="entry name" value="Winged helix-like DNA-binding domain superfamily/Winged helix DNA-binding domain"/>
    <property type="match status" value="1"/>
</dbReference>
<keyword evidence="9" id="KW-1185">Reference proteome</keyword>
<dbReference type="InterPro" id="IPR036388">
    <property type="entry name" value="WH-like_DNA-bd_sf"/>
</dbReference>
<evidence type="ECO:0000259" key="7">
    <source>
        <dbReference type="Pfam" id="PF08281"/>
    </source>
</evidence>
<dbReference type="InterPro" id="IPR013324">
    <property type="entry name" value="RNA_pol_sigma_r3/r4-like"/>
</dbReference>
<dbReference type="PANTHER" id="PTHR43133">
    <property type="entry name" value="RNA POLYMERASE ECF-TYPE SIGMA FACTO"/>
    <property type="match status" value="1"/>
</dbReference>
<feature type="region of interest" description="Disordered" evidence="5">
    <location>
        <begin position="79"/>
        <end position="104"/>
    </location>
</feature>
<dbReference type="Pfam" id="PF08281">
    <property type="entry name" value="Sigma70_r4_2"/>
    <property type="match status" value="1"/>
</dbReference>
<proteinExistence type="inferred from homology"/>
<feature type="domain" description="RNA polymerase sigma factor 70 region 4 type 2" evidence="7">
    <location>
        <begin position="113"/>
        <end position="165"/>
    </location>
</feature>
<dbReference type="CDD" id="cd06171">
    <property type="entry name" value="Sigma70_r4"/>
    <property type="match status" value="1"/>
</dbReference>
<gene>
    <name evidence="8" type="ORF">DJ017_09830</name>
</gene>
<dbReference type="SUPFAM" id="SSF88946">
    <property type="entry name" value="Sigma2 domain of RNA polymerase sigma factors"/>
    <property type="match status" value="1"/>
</dbReference>
<dbReference type="InterPro" id="IPR013325">
    <property type="entry name" value="RNA_pol_sigma_r2"/>
</dbReference>
<keyword evidence="4" id="KW-0804">Transcription</keyword>
<dbReference type="NCBIfam" id="TIGR02937">
    <property type="entry name" value="sigma70-ECF"/>
    <property type="match status" value="1"/>
</dbReference>
<dbReference type="InterPro" id="IPR007627">
    <property type="entry name" value="RNA_pol_sigma70_r2"/>
</dbReference>
<dbReference type="RefSeq" id="WP_111528554.1">
    <property type="nucleotide sequence ID" value="NZ_JBHRSG010000004.1"/>
</dbReference>
<dbReference type="GO" id="GO:0003677">
    <property type="term" value="F:DNA binding"/>
    <property type="evidence" value="ECO:0007669"/>
    <property type="project" value="InterPro"/>
</dbReference>
<accession>A0A328AN04</accession>
<dbReference type="InterPro" id="IPR014284">
    <property type="entry name" value="RNA_pol_sigma-70_dom"/>
</dbReference>
<dbReference type="OrthoDB" id="9794372at2"/>
<keyword evidence="2" id="KW-0805">Transcription regulation</keyword>
<sequence>MADPQALIDAYMRKRADLVRFFAKRTGSVPTGEDIVQDLYLKITSGPAPDDLRSPEAYLYRIGSNLMLDRMKSARRQAARDAGYGRTMAGDGPEGVAEEPPADDAVAARQRLAQLVKALDDLPKPVATAFRRHKFDGLTHGEVAAEMGVSRSAVEKYIMTALKHLMGKVGA</sequence>
<dbReference type="EMBL" id="QFYQ01000001">
    <property type="protein sequence ID" value="RAK54804.1"/>
    <property type="molecule type" value="Genomic_DNA"/>
</dbReference>
<evidence type="ECO:0000259" key="6">
    <source>
        <dbReference type="Pfam" id="PF04542"/>
    </source>
</evidence>
<feature type="domain" description="RNA polymerase sigma-70 region 2" evidence="6">
    <location>
        <begin position="13"/>
        <end position="76"/>
    </location>
</feature>
<evidence type="ECO:0000313" key="9">
    <source>
        <dbReference type="Proteomes" id="UP000249254"/>
    </source>
</evidence>
<dbReference type="GO" id="GO:0006352">
    <property type="term" value="P:DNA-templated transcription initiation"/>
    <property type="evidence" value="ECO:0007669"/>
    <property type="project" value="InterPro"/>
</dbReference>
<evidence type="ECO:0000256" key="2">
    <source>
        <dbReference type="ARBA" id="ARBA00023015"/>
    </source>
</evidence>
<keyword evidence="3" id="KW-0731">Sigma factor</keyword>
<organism evidence="8 9">
    <name type="scientific">Phenylobacterium soli</name>
    <dbReference type="NCBI Taxonomy" id="2170551"/>
    <lineage>
        <taxon>Bacteria</taxon>
        <taxon>Pseudomonadati</taxon>
        <taxon>Pseudomonadota</taxon>
        <taxon>Alphaproteobacteria</taxon>
        <taxon>Caulobacterales</taxon>
        <taxon>Caulobacteraceae</taxon>
        <taxon>Phenylobacterium</taxon>
    </lineage>
</organism>
<comment type="caution">
    <text evidence="8">The sequence shown here is derived from an EMBL/GenBank/DDBJ whole genome shotgun (WGS) entry which is preliminary data.</text>
</comment>
<dbReference type="GO" id="GO:0016987">
    <property type="term" value="F:sigma factor activity"/>
    <property type="evidence" value="ECO:0007669"/>
    <property type="project" value="UniProtKB-KW"/>
</dbReference>
<dbReference type="InterPro" id="IPR039425">
    <property type="entry name" value="RNA_pol_sigma-70-like"/>
</dbReference>
<reference evidence="9" key="1">
    <citation type="submission" date="2018-05" db="EMBL/GenBank/DDBJ databases">
        <authorList>
            <person name="Li X."/>
        </authorList>
    </citation>
    <scope>NUCLEOTIDE SEQUENCE [LARGE SCALE GENOMIC DNA]</scope>
    <source>
        <strain evidence="9">LX32</strain>
    </source>
</reference>
<dbReference type="SUPFAM" id="SSF88659">
    <property type="entry name" value="Sigma3 and sigma4 domains of RNA polymerase sigma factors"/>
    <property type="match status" value="1"/>
</dbReference>
<dbReference type="Pfam" id="PF04542">
    <property type="entry name" value="Sigma70_r2"/>
    <property type="match status" value="1"/>
</dbReference>
<evidence type="ECO:0000256" key="3">
    <source>
        <dbReference type="ARBA" id="ARBA00023082"/>
    </source>
</evidence>
<evidence type="ECO:0000256" key="5">
    <source>
        <dbReference type="SAM" id="MobiDB-lite"/>
    </source>
</evidence>
<protein>
    <submittedName>
        <fullName evidence="8">RNA polymerase sigma factor</fullName>
    </submittedName>
</protein>